<proteinExistence type="predicted"/>
<evidence type="ECO:0000313" key="2">
    <source>
        <dbReference type="Proteomes" id="UP001461498"/>
    </source>
</evidence>
<keyword evidence="2" id="KW-1185">Reference proteome</keyword>
<comment type="caution">
    <text evidence="1">The sequence shown here is derived from an EMBL/GenBank/DDBJ whole genome shotgun (WGS) entry which is preliminary data.</text>
</comment>
<dbReference type="AlphaFoldDB" id="A0AAW1DL69"/>
<evidence type="ECO:0008006" key="3">
    <source>
        <dbReference type="Google" id="ProtNLM"/>
    </source>
</evidence>
<dbReference type="Proteomes" id="UP001461498">
    <property type="component" value="Unassembled WGS sequence"/>
</dbReference>
<protein>
    <recommendedName>
        <fullName evidence="3">Reverse transcriptase zinc-binding domain-containing protein</fullName>
    </recommendedName>
</protein>
<gene>
    <name evidence="1" type="ORF">O3M35_004789</name>
</gene>
<dbReference type="EMBL" id="JAPXFL010000002">
    <property type="protein sequence ID" value="KAK9509898.1"/>
    <property type="molecule type" value="Genomic_DNA"/>
</dbReference>
<name>A0AAW1DL69_9HEMI</name>
<sequence>MVRLLETGTVHIKWLVVKRALNWLLKVLKMNKERYPRVCLDKLRSIPRDSTIVKYNWFSQLFQFLHNVTNIENLYMDNVGTFKQVIPVILADYDLYLRNQDIESLNNSSFSTFYYYLYDYSLTTQPYLLHRLSIAFLRVYAQLRTSGHHHISLHINNSHYTINPQNICNKCDTNSNENLEHILLTCPAFSDTRLKYLSPHALSLDVLLGSHDQTFIKQIYLFLNDSLSRLDNTPNT</sequence>
<accession>A0AAW1DL69</accession>
<organism evidence="1 2">
    <name type="scientific">Rhynocoris fuscipes</name>
    <dbReference type="NCBI Taxonomy" id="488301"/>
    <lineage>
        <taxon>Eukaryota</taxon>
        <taxon>Metazoa</taxon>
        <taxon>Ecdysozoa</taxon>
        <taxon>Arthropoda</taxon>
        <taxon>Hexapoda</taxon>
        <taxon>Insecta</taxon>
        <taxon>Pterygota</taxon>
        <taxon>Neoptera</taxon>
        <taxon>Paraneoptera</taxon>
        <taxon>Hemiptera</taxon>
        <taxon>Heteroptera</taxon>
        <taxon>Panheteroptera</taxon>
        <taxon>Cimicomorpha</taxon>
        <taxon>Reduviidae</taxon>
        <taxon>Harpactorinae</taxon>
        <taxon>Harpactorini</taxon>
        <taxon>Rhynocoris</taxon>
    </lineage>
</organism>
<reference evidence="1 2" key="1">
    <citation type="submission" date="2022-12" db="EMBL/GenBank/DDBJ databases">
        <title>Chromosome-level genome assembly of true bugs.</title>
        <authorList>
            <person name="Ma L."/>
            <person name="Li H."/>
        </authorList>
    </citation>
    <scope>NUCLEOTIDE SEQUENCE [LARGE SCALE GENOMIC DNA]</scope>
    <source>
        <strain evidence="1">Lab_2022b</strain>
    </source>
</reference>
<evidence type="ECO:0000313" key="1">
    <source>
        <dbReference type="EMBL" id="KAK9509898.1"/>
    </source>
</evidence>